<reference evidence="1 2" key="1">
    <citation type="journal article" date="2023" name="Microb. Genom.">
        <title>Mesoterricola silvestris gen. nov., sp. nov., Mesoterricola sediminis sp. nov., Geothrix oryzae sp. nov., Geothrix edaphica sp. nov., Geothrix rubra sp. nov., and Geothrix limicola sp. nov., six novel members of Acidobacteriota isolated from soils.</title>
        <authorList>
            <person name="Weisberg A.J."/>
            <person name="Pearce E."/>
            <person name="Kramer C.G."/>
            <person name="Chang J.H."/>
            <person name="Clarke C.R."/>
        </authorList>
    </citation>
    <scope>NUCLEOTIDE SEQUENCE [LARGE SCALE GENOMIC DNA]</scope>
    <source>
        <strain evidence="1 2">NB05-1H</strain>
    </source>
</reference>
<dbReference type="Proteomes" id="UP001272987">
    <property type="component" value="Unassembled WGS sequence"/>
</dbReference>
<dbReference type="EMBL" id="JARAWP010000011">
    <property type="protein sequence ID" value="MDX3020104.1"/>
    <property type="molecule type" value="Genomic_DNA"/>
</dbReference>
<gene>
    <name evidence="1" type="ORF">PV666_19760</name>
</gene>
<sequence length="96" mass="10744">MPTTYPVTLPPVPLDPETAWHAQCISDTVFERPDEGWSSATTLFGIDASSQAEAELRVLAWINHSYEDDLRQATATAEHQASPHQWHVSLRILGEF</sequence>
<dbReference type="RefSeq" id="WP_319166795.1">
    <property type="nucleotide sequence ID" value="NZ_JARAWP010000011.1"/>
</dbReference>
<evidence type="ECO:0000313" key="1">
    <source>
        <dbReference type="EMBL" id="MDX3020104.1"/>
    </source>
</evidence>
<name>A0ABU4LWG8_9ACTN</name>
<keyword evidence="2" id="KW-1185">Reference proteome</keyword>
<evidence type="ECO:0000313" key="2">
    <source>
        <dbReference type="Proteomes" id="UP001272987"/>
    </source>
</evidence>
<proteinExistence type="predicted"/>
<accession>A0ABU4LWG8</accession>
<protein>
    <submittedName>
        <fullName evidence="1">Uncharacterized protein</fullName>
    </submittedName>
</protein>
<comment type="caution">
    <text evidence="1">The sequence shown here is derived from an EMBL/GenBank/DDBJ whole genome shotgun (WGS) entry which is preliminary data.</text>
</comment>
<organism evidence="1 2">
    <name type="scientific">Streptomyces acidiscabies</name>
    <dbReference type="NCBI Taxonomy" id="42234"/>
    <lineage>
        <taxon>Bacteria</taxon>
        <taxon>Bacillati</taxon>
        <taxon>Actinomycetota</taxon>
        <taxon>Actinomycetes</taxon>
        <taxon>Kitasatosporales</taxon>
        <taxon>Streptomycetaceae</taxon>
        <taxon>Streptomyces</taxon>
    </lineage>
</organism>